<dbReference type="OrthoDB" id="2324139at2759"/>
<feature type="chain" id="PRO_5040240995" evidence="1">
    <location>
        <begin position="26"/>
        <end position="251"/>
    </location>
</feature>
<proteinExistence type="predicted"/>
<protein>
    <submittedName>
        <fullName evidence="2">13997_t:CDS:1</fullName>
    </submittedName>
</protein>
<accession>A0A9N8WCL5</accession>
<feature type="signal peptide" evidence="1">
    <location>
        <begin position="1"/>
        <end position="25"/>
    </location>
</feature>
<evidence type="ECO:0000313" key="2">
    <source>
        <dbReference type="EMBL" id="CAG8485149.1"/>
    </source>
</evidence>
<dbReference type="Proteomes" id="UP000789342">
    <property type="component" value="Unassembled WGS sequence"/>
</dbReference>
<keyword evidence="1" id="KW-0732">Signal</keyword>
<gene>
    <name evidence="2" type="ORF">AMORRO_LOCUS2503</name>
</gene>
<dbReference type="PROSITE" id="PS51257">
    <property type="entry name" value="PROKAR_LIPOPROTEIN"/>
    <property type="match status" value="1"/>
</dbReference>
<sequence length="251" mass="27254">MKFNIVAFALTLVSILLLTSNSAQACEASCQVGISKAFSDAYTIEIDSIFSKFVKDLSTSSLFDGVKIHTSLKAKIVDAITSSIKNQKNNFEGNLVDLVKNSIFNEKPRFKGQCQNPLRVVQPPAGVNWTLTDCEKQDYICGNPPAICHFMNGIVKPRNVNDINSAFASMVNSASFLDTVKKGIESAASNGGLKGKDLDNAVNGITNNFQKTLPGFNKTFVEDFCAGIKGRNATTCDKYDDNIKSILLSFP</sequence>
<evidence type="ECO:0000256" key="1">
    <source>
        <dbReference type="SAM" id="SignalP"/>
    </source>
</evidence>
<reference evidence="2" key="1">
    <citation type="submission" date="2021-06" db="EMBL/GenBank/DDBJ databases">
        <authorList>
            <person name="Kallberg Y."/>
            <person name="Tangrot J."/>
            <person name="Rosling A."/>
        </authorList>
    </citation>
    <scope>NUCLEOTIDE SEQUENCE</scope>
    <source>
        <strain evidence="2">CL551</strain>
    </source>
</reference>
<keyword evidence="3" id="KW-1185">Reference proteome</keyword>
<comment type="caution">
    <text evidence="2">The sequence shown here is derived from an EMBL/GenBank/DDBJ whole genome shotgun (WGS) entry which is preliminary data.</text>
</comment>
<dbReference type="AlphaFoldDB" id="A0A9N8WCL5"/>
<name>A0A9N8WCL5_9GLOM</name>
<dbReference type="EMBL" id="CAJVPV010001065">
    <property type="protein sequence ID" value="CAG8485149.1"/>
    <property type="molecule type" value="Genomic_DNA"/>
</dbReference>
<evidence type="ECO:0000313" key="3">
    <source>
        <dbReference type="Proteomes" id="UP000789342"/>
    </source>
</evidence>
<organism evidence="2 3">
    <name type="scientific">Acaulospora morrowiae</name>
    <dbReference type="NCBI Taxonomy" id="94023"/>
    <lineage>
        <taxon>Eukaryota</taxon>
        <taxon>Fungi</taxon>
        <taxon>Fungi incertae sedis</taxon>
        <taxon>Mucoromycota</taxon>
        <taxon>Glomeromycotina</taxon>
        <taxon>Glomeromycetes</taxon>
        <taxon>Diversisporales</taxon>
        <taxon>Acaulosporaceae</taxon>
        <taxon>Acaulospora</taxon>
    </lineage>
</organism>